<dbReference type="Proteomes" id="UP001218362">
    <property type="component" value="Chromosome"/>
</dbReference>
<dbReference type="SUPFAM" id="SSF74650">
    <property type="entry name" value="Galactose mutarotase-like"/>
    <property type="match status" value="1"/>
</dbReference>
<dbReference type="InterPro" id="IPR005196">
    <property type="entry name" value="Glyco_hydro_65_N"/>
</dbReference>
<dbReference type="InterPro" id="IPR037018">
    <property type="entry name" value="GH65_N"/>
</dbReference>
<dbReference type="SUPFAM" id="SSF48208">
    <property type="entry name" value="Six-hairpin glycosidases"/>
    <property type="match status" value="1"/>
</dbReference>
<dbReference type="GO" id="GO:0005975">
    <property type="term" value="P:carbohydrate metabolic process"/>
    <property type="evidence" value="ECO:0007669"/>
    <property type="project" value="InterPro"/>
</dbReference>
<dbReference type="AlphaFoldDB" id="A0AAJ5X515"/>
<feature type="domain" description="Glycoside hydrolase family 65 N-terminal" evidence="2">
    <location>
        <begin position="25"/>
        <end position="200"/>
    </location>
</feature>
<dbReference type="InterPro" id="IPR011013">
    <property type="entry name" value="Gal_mutarotase_sf_dom"/>
</dbReference>
<dbReference type="GO" id="GO:0004553">
    <property type="term" value="F:hydrolase activity, hydrolyzing O-glycosyl compounds"/>
    <property type="evidence" value="ECO:0007669"/>
    <property type="project" value="TreeGrafter"/>
</dbReference>
<dbReference type="GO" id="GO:0016757">
    <property type="term" value="F:glycosyltransferase activity"/>
    <property type="evidence" value="ECO:0007669"/>
    <property type="project" value="UniProtKB-ARBA"/>
</dbReference>
<dbReference type="InterPro" id="IPR012341">
    <property type="entry name" value="6hp_glycosidase-like_sf"/>
</dbReference>
<evidence type="ECO:0000259" key="1">
    <source>
        <dbReference type="Pfam" id="PF03632"/>
    </source>
</evidence>
<dbReference type="PANTHER" id="PTHR11051">
    <property type="entry name" value="GLYCOSYL HYDROLASE-RELATED"/>
    <property type="match status" value="1"/>
</dbReference>
<dbReference type="KEGG" id="acob:P0Y56_13100"/>
<name>A0AAJ5X515_9SPHN</name>
<dbReference type="Gene3D" id="1.50.10.10">
    <property type="match status" value="1"/>
</dbReference>
<evidence type="ECO:0000313" key="4">
    <source>
        <dbReference type="Proteomes" id="UP001218362"/>
    </source>
</evidence>
<organism evidence="3 4">
    <name type="scientific">Candidatus Andeanibacterium colombiense</name>
    <dbReference type="NCBI Taxonomy" id="3121345"/>
    <lineage>
        <taxon>Bacteria</taxon>
        <taxon>Pseudomonadati</taxon>
        <taxon>Pseudomonadota</taxon>
        <taxon>Alphaproteobacteria</taxon>
        <taxon>Sphingomonadales</taxon>
        <taxon>Sphingomonadaceae</taxon>
        <taxon>Candidatus Andeanibacterium</taxon>
    </lineage>
</organism>
<reference evidence="3" key="1">
    <citation type="submission" date="2023-03" db="EMBL/GenBank/DDBJ databases">
        <title>Andean soil-derived lignocellulolytic bacterial consortium as a source of novel taxa and putative plastic-active enzymes.</title>
        <authorList>
            <person name="Diaz-Garcia L."/>
            <person name="Chuvochina M."/>
            <person name="Feuerriegel G."/>
            <person name="Bunk B."/>
            <person name="Sproer C."/>
            <person name="Streit W.R."/>
            <person name="Rodriguez L.M."/>
            <person name="Overmann J."/>
            <person name="Jimenez D.J."/>
        </authorList>
    </citation>
    <scope>NUCLEOTIDE SEQUENCE</scope>
    <source>
        <strain evidence="3">MAG 26</strain>
    </source>
</reference>
<evidence type="ECO:0000259" key="2">
    <source>
        <dbReference type="Pfam" id="PF03636"/>
    </source>
</evidence>
<dbReference type="EMBL" id="CP119316">
    <property type="protein sequence ID" value="WEK45957.1"/>
    <property type="molecule type" value="Genomic_DNA"/>
</dbReference>
<evidence type="ECO:0008006" key="5">
    <source>
        <dbReference type="Google" id="ProtNLM"/>
    </source>
</evidence>
<dbReference type="Pfam" id="PF03632">
    <property type="entry name" value="Glyco_hydro_65m"/>
    <property type="match status" value="1"/>
</dbReference>
<proteinExistence type="predicted"/>
<gene>
    <name evidence="3" type="ORF">P0Y56_13100</name>
</gene>
<dbReference type="GO" id="GO:0030246">
    <property type="term" value="F:carbohydrate binding"/>
    <property type="evidence" value="ECO:0007669"/>
    <property type="project" value="InterPro"/>
</dbReference>
<protein>
    <recommendedName>
        <fullName evidence="5">Glycoside hydrolase family 65 protein</fullName>
    </recommendedName>
</protein>
<dbReference type="PANTHER" id="PTHR11051:SF8">
    <property type="entry name" value="PROTEIN-GLUCOSYLGALACTOSYLHYDROXYLYSINE GLUCOSIDASE"/>
    <property type="match status" value="1"/>
</dbReference>
<dbReference type="InterPro" id="IPR008928">
    <property type="entry name" value="6-hairpin_glycosidase_sf"/>
</dbReference>
<accession>A0AAJ5X515</accession>
<dbReference type="InterPro" id="IPR005195">
    <property type="entry name" value="Glyco_hydro_65_M"/>
</dbReference>
<feature type="domain" description="Glycoside hydrolase family 65 central catalytic" evidence="1">
    <location>
        <begin position="290"/>
        <end position="485"/>
    </location>
</feature>
<dbReference type="Gene3D" id="2.70.98.40">
    <property type="entry name" value="Glycoside hydrolase, family 65, N-terminal domain"/>
    <property type="match status" value="1"/>
</dbReference>
<evidence type="ECO:0000313" key="3">
    <source>
        <dbReference type="EMBL" id="WEK45957.1"/>
    </source>
</evidence>
<dbReference type="Pfam" id="PF03636">
    <property type="entry name" value="Glyco_hydro_65N"/>
    <property type="match status" value="1"/>
</dbReference>
<sequence length="656" mass="72160">MPLMTGEAIVSGVAGEHPERRIEAAVPLPYPLGGDIALDGVFLSDQPWAVSDLRQSYDFASGELTTSFAFTADEVRAEVEVLTFASRSSAALVLQEITVQVSKACDVELRASVDTADLRGRVRRRLVDTPGETEPVCDGSLLWETEGGLTCCGIALDTELAGAQAEPEMLRWDMTGPLQTSYCLRATAGRKLRLRQIAALIPSALHHWPDEEAVRRVTRGRKLGFDRLRAANREAWAELWKSRIVVRGASEPHQALIDAAFFYLNASVHPASPSATSIFGLASWHDYHYYYGHVMWDIDAFCVPPLILMHPEAARALLRFRTRGIDAAGANARLAGRDGLQFPWEAGPATTQEAAPGDGSAAASEDHASLHTARAFAQLADATGEQAYLAEQAWPVLRGVADWIVSRVARTGRGFEMLRAMGPAEVPDPPDNDAFTLMGAHDVLRRAIRAAETLGHETPPRWSEVLADLYLPRRADGAIPSHDDFRIDESKGATPSPLAGLFPLSYPASERERRATLNLFLAHWRDYVGAPMLPALYPVWAALAGDRELSLKLFEEGYAAYDFPRFHQCLEYRPDHPDSKVHAGPFFANLGGMLLGLLYGFTGLEIDDGDPALWPRREIVLPQGWEAIEVERLWVRGRPARLRAVHGAERAELTFL</sequence>